<evidence type="ECO:0000256" key="8">
    <source>
        <dbReference type="ARBA" id="ARBA00023065"/>
    </source>
</evidence>
<evidence type="ECO:0000256" key="10">
    <source>
        <dbReference type="ARBA" id="ARBA00023136"/>
    </source>
</evidence>
<dbReference type="InterPro" id="IPR039426">
    <property type="entry name" value="TonB-dep_rcpt-like"/>
</dbReference>
<keyword evidence="10 12" id="KW-0472">Membrane</keyword>
<comment type="subcellular location">
    <subcellularLocation>
        <location evidence="1 12">Cell outer membrane</location>
        <topology evidence="1 12">Multi-pass membrane protein</topology>
    </subcellularLocation>
</comment>
<evidence type="ECO:0000256" key="6">
    <source>
        <dbReference type="ARBA" id="ARBA00022729"/>
    </source>
</evidence>
<keyword evidence="9 13" id="KW-0798">TonB box</keyword>
<keyword evidence="17" id="KW-0675">Receptor</keyword>
<feature type="domain" description="TonB-dependent receptor-like beta-barrel" evidence="15">
    <location>
        <begin position="249"/>
        <end position="662"/>
    </location>
</feature>
<dbReference type="InterPro" id="IPR012910">
    <property type="entry name" value="Plug_dom"/>
</dbReference>
<keyword evidence="7" id="KW-0408">Iron</keyword>
<feature type="signal peptide" evidence="14">
    <location>
        <begin position="1"/>
        <end position="27"/>
    </location>
</feature>
<keyword evidence="8" id="KW-0406">Ion transport</keyword>
<organism evidence="17 18">
    <name type="scientific">Phreatobacter oligotrophus</name>
    <dbReference type="NCBI Taxonomy" id="1122261"/>
    <lineage>
        <taxon>Bacteria</taxon>
        <taxon>Pseudomonadati</taxon>
        <taxon>Pseudomonadota</taxon>
        <taxon>Alphaproteobacteria</taxon>
        <taxon>Hyphomicrobiales</taxon>
        <taxon>Phreatobacteraceae</taxon>
        <taxon>Phreatobacter</taxon>
    </lineage>
</organism>
<evidence type="ECO:0000256" key="1">
    <source>
        <dbReference type="ARBA" id="ARBA00004571"/>
    </source>
</evidence>
<dbReference type="SUPFAM" id="SSF56935">
    <property type="entry name" value="Porins"/>
    <property type="match status" value="1"/>
</dbReference>
<sequence>MNRISPTRAGLLALAAASPLAIAPAQAQTTELPTITIEGQPSGTGSGGSLTSPAIETQRRAVNSTAGSVSHIDAETTRNRYATNLRDVLQDTPGILVQNRYSQEIRLSIRGSGLARAFHTRGIEILQDGVPTNLADGSGDFYQIDPLALRAIEVFRGGNALPFGSSTLGGAINFVTPTAYTATAPNVFSIEAGSFGTIRGHGAVSRVMGDWDFHASGTVTHSDGWRAHEQQTLGQFNANVGRRISDRIETRFYVGAYYTDVKLPGSLTYGAAMTNPRQASATALSGDQARNTYVQRFANVTSIKLDIGQLDITSWVIHKHLNHPIFQVLDQDGWTYGISPRFTGSFNLGGYRNDIVVGARIFAGNNQALQFVNPNNGTGDRRAQTVNARQIASNYEAWFENRFFVLPQLALTAGLKAYVAKRDFSGRLNMNNTPVAVDTGVTYSGVNPRVGLLWEPLRDVQVFANITRSADVPDFSDLTQTTATTTAFVPLKAQTGTTYEVGTRGRYGAFTWEATAYRADLRNQMLQFNLDVGIPATTFNAPRTQLQGVEFAASIDLSRNLTGHDDRLTLKQVWTWSDFRFVNDPTYGNNRLPLVPQHVLRTSLTYAHPAGFSITPAIDIVPQGAIIDYSNTSSVPGYALFGVSAAAKLPNGGEAFVDIRNIADKRYISDFGPVVRYNSASTATFFPGTGRSVYGGVRVKF</sequence>
<gene>
    <name evidence="17" type="ORF">C8P69_11169</name>
</gene>
<accession>A0A2T4YXW6</accession>
<evidence type="ECO:0000256" key="12">
    <source>
        <dbReference type="PROSITE-ProRule" id="PRU01360"/>
    </source>
</evidence>
<dbReference type="Pfam" id="PF07715">
    <property type="entry name" value="Plug"/>
    <property type="match status" value="1"/>
</dbReference>
<reference evidence="17 18" key="1">
    <citation type="submission" date="2018-04" db="EMBL/GenBank/DDBJ databases">
        <title>Genomic Encyclopedia of Archaeal and Bacterial Type Strains, Phase II (KMG-II): from individual species to whole genera.</title>
        <authorList>
            <person name="Goeker M."/>
        </authorList>
    </citation>
    <scope>NUCLEOTIDE SEQUENCE [LARGE SCALE GENOMIC DNA]</scope>
    <source>
        <strain evidence="17 18">DSM 25521</strain>
    </source>
</reference>
<keyword evidence="4" id="KW-0410">Iron transport</keyword>
<evidence type="ECO:0000256" key="11">
    <source>
        <dbReference type="ARBA" id="ARBA00023237"/>
    </source>
</evidence>
<keyword evidence="2 12" id="KW-0813">Transport</keyword>
<evidence type="ECO:0000256" key="7">
    <source>
        <dbReference type="ARBA" id="ARBA00023004"/>
    </source>
</evidence>
<dbReference type="GO" id="GO:0009279">
    <property type="term" value="C:cell outer membrane"/>
    <property type="evidence" value="ECO:0007669"/>
    <property type="project" value="UniProtKB-SubCell"/>
</dbReference>
<dbReference type="GO" id="GO:0015344">
    <property type="term" value="F:siderophore uptake transmembrane transporter activity"/>
    <property type="evidence" value="ECO:0007669"/>
    <property type="project" value="TreeGrafter"/>
</dbReference>
<evidence type="ECO:0000256" key="4">
    <source>
        <dbReference type="ARBA" id="ARBA00022496"/>
    </source>
</evidence>
<keyword evidence="11 12" id="KW-0998">Cell outer membrane</keyword>
<dbReference type="AlphaFoldDB" id="A0A2T4YXW6"/>
<proteinExistence type="inferred from homology"/>
<dbReference type="OrthoDB" id="9760620at2"/>
<evidence type="ECO:0000256" key="2">
    <source>
        <dbReference type="ARBA" id="ARBA00022448"/>
    </source>
</evidence>
<dbReference type="PANTHER" id="PTHR32552:SF68">
    <property type="entry name" value="FERRICHROME OUTER MEMBRANE TRANSPORTER_PHAGE RECEPTOR"/>
    <property type="match status" value="1"/>
</dbReference>
<dbReference type="EMBL" id="PZZL01000011">
    <property type="protein sequence ID" value="PTM51141.1"/>
    <property type="molecule type" value="Genomic_DNA"/>
</dbReference>
<evidence type="ECO:0000259" key="15">
    <source>
        <dbReference type="Pfam" id="PF00593"/>
    </source>
</evidence>
<comment type="caution">
    <text evidence="17">The sequence shown here is derived from an EMBL/GenBank/DDBJ whole genome shotgun (WGS) entry which is preliminary data.</text>
</comment>
<dbReference type="RefSeq" id="WP_108179256.1">
    <property type="nucleotide sequence ID" value="NZ_PZZL01000011.1"/>
</dbReference>
<dbReference type="InterPro" id="IPR037066">
    <property type="entry name" value="Plug_dom_sf"/>
</dbReference>
<keyword evidence="5 12" id="KW-0812">Transmembrane</keyword>
<name>A0A2T4YXW6_9HYPH</name>
<protein>
    <submittedName>
        <fullName evidence="17">Iron complex outermembrane receptor protein</fullName>
    </submittedName>
</protein>
<feature type="chain" id="PRO_5015654204" evidence="14">
    <location>
        <begin position="28"/>
        <end position="701"/>
    </location>
</feature>
<feature type="domain" description="TonB-dependent receptor plug" evidence="16">
    <location>
        <begin position="63"/>
        <end position="171"/>
    </location>
</feature>
<dbReference type="InterPro" id="IPR036942">
    <property type="entry name" value="Beta-barrel_TonB_sf"/>
</dbReference>
<dbReference type="Gene3D" id="2.170.130.10">
    <property type="entry name" value="TonB-dependent receptor, plug domain"/>
    <property type="match status" value="1"/>
</dbReference>
<keyword evidence="6 14" id="KW-0732">Signal</keyword>
<evidence type="ECO:0000256" key="13">
    <source>
        <dbReference type="RuleBase" id="RU003357"/>
    </source>
</evidence>
<dbReference type="Proteomes" id="UP000241808">
    <property type="component" value="Unassembled WGS sequence"/>
</dbReference>
<dbReference type="Gene3D" id="2.40.170.20">
    <property type="entry name" value="TonB-dependent receptor, beta-barrel domain"/>
    <property type="match status" value="1"/>
</dbReference>
<keyword evidence="3 12" id="KW-1134">Transmembrane beta strand</keyword>
<evidence type="ECO:0000313" key="17">
    <source>
        <dbReference type="EMBL" id="PTM51141.1"/>
    </source>
</evidence>
<evidence type="ECO:0000256" key="3">
    <source>
        <dbReference type="ARBA" id="ARBA00022452"/>
    </source>
</evidence>
<evidence type="ECO:0000256" key="14">
    <source>
        <dbReference type="SAM" id="SignalP"/>
    </source>
</evidence>
<evidence type="ECO:0000259" key="16">
    <source>
        <dbReference type="Pfam" id="PF07715"/>
    </source>
</evidence>
<dbReference type="PROSITE" id="PS52016">
    <property type="entry name" value="TONB_DEPENDENT_REC_3"/>
    <property type="match status" value="1"/>
</dbReference>
<comment type="similarity">
    <text evidence="12 13">Belongs to the TonB-dependent receptor family.</text>
</comment>
<keyword evidence="18" id="KW-1185">Reference proteome</keyword>
<evidence type="ECO:0000256" key="5">
    <source>
        <dbReference type="ARBA" id="ARBA00022692"/>
    </source>
</evidence>
<dbReference type="Pfam" id="PF00593">
    <property type="entry name" value="TonB_dep_Rec_b-barrel"/>
    <property type="match status" value="1"/>
</dbReference>
<evidence type="ECO:0000256" key="9">
    <source>
        <dbReference type="ARBA" id="ARBA00023077"/>
    </source>
</evidence>
<dbReference type="PANTHER" id="PTHR32552">
    <property type="entry name" value="FERRICHROME IRON RECEPTOR-RELATED"/>
    <property type="match status" value="1"/>
</dbReference>
<dbReference type="InterPro" id="IPR000531">
    <property type="entry name" value="Beta-barrel_TonB"/>
</dbReference>
<evidence type="ECO:0000313" key="18">
    <source>
        <dbReference type="Proteomes" id="UP000241808"/>
    </source>
</evidence>